<keyword evidence="2" id="KW-0547">Nucleotide-binding</keyword>
<dbReference type="SUPFAM" id="SSF56112">
    <property type="entry name" value="Protein kinase-like (PK-like)"/>
    <property type="match status" value="1"/>
</dbReference>
<name>A0A0K1ETR5_CHOCO</name>
<protein>
    <submittedName>
        <fullName evidence="8">Protein kinase</fullName>
        <ecNumber evidence="8">2.7.11.1</ecNumber>
    </submittedName>
</protein>
<feature type="compositionally biased region" description="Low complexity" evidence="5">
    <location>
        <begin position="545"/>
        <end position="558"/>
    </location>
</feature>
<keyword evidence="3 8" id="KW-0418">Kinase</keyword>
<keyword evidence="4" id="KW-0067">ATP-binding</keyword>
<dbReference type="CDD" id="cd14014">
    <property type="entry name" value="STKc_PknB_like"/>
    <property type="match status" value="1"/>
</dbReference>
<reference evidence="8 9" key="1">
    <citation type="submission" date="2015-07" db="EMBL/GenBank/DDBJ databases">
        <title>Genome analysis of myxobacterium Chondromyces crocatus Cm c5 reveals a high potential for natural compound synthesis and the genetic basis for the loss of fruiting body formation.</title>
        <authorList>
            <person name="Zaburannyi N."/>
            <person name="Bunk B."/>
            <person name="Maier J."/>
            <person name="Overmann J."/>
            <person name="Mueller R."/>
        </authorList>
    </citation>
    <scope>NUCLEOTIDE SEQUENCE [LARGE SCALE GENOMIC DNA]</scope>
    <source>
        <strain evidence="8 9">Cm c5</strain>
    </source>
</reference>
<dbReference type="Gene3D" id="3.30.200.20">
    <property type="entry name" value="Phosphorylase Kinase, domain 1"/>
    <property type="match status" value="1"/>
</dbReference>
<feature type="region of interest" description="Disordered" evidence="5">
    <location>
        <begin position="337"/>
        <end position="383"/>
    </location>
</feature>
<keyword evidence="6" id="KW-0812">Transmembrane</keyword>
<evidence type="ECO:0000256" key="1">
    <source>
        <dbReference type="ARBA" id="ARBA00022679"/>
    </source>
</evidence>
<proteinExistence type="predicted"/>
<dbReference type="PROSITE" id="PS00109">
    <property type="entry name" value="PROTEIN_KINASE_TYR"/>
    <property type="match status" value="1"/>
</dbReference>
<evidence type="ECO:0000259" key="7">
    <source>
        <dbReference type="PROSITE" id="PS50011"/>
    </source>
</evidence>
<feature type="domain" description="Protein kinase" evidence="7">
    <location>
        <begin position="13"/>
        <end position="288"/>
    </location>
</feature>
<dbReference type="InterPro" id="IPR011009">
    <property type="entry name" value="Kinase-like_dom_sf"/>
</dbReference>
<dbReference type="GO" id="GO:0005524">
    <property type="term" value="F:ATP binding"/>
    <property type="evidence" value="ECO:0007669"/>
    <property type="project" value="UniProtKB-KW"/>
</dbReference>
<feature type="region of interest" description="Disordered" evidence="5">
    <location>
        <begin position="467"/>
        <end position="529"/>
    </location>
</feature>
<dbReference type="EC" id="2.7.11.1" evidence="8"/>
<dbReference type="PANTHER" id="PTHR43289:SF6">
    <property type="entry name" value="SERINE_THREONINE-PROTEIN KINASE NEKL-3"/>
    <property type="match status" value="1"/>
</dbReference>
<keyword evidence="6" id="KW-0472">Membrane</keyword>
<dbReference type="KEGG" id="ccro:CMC5_082800"/>
<gene>
    <name evidence="8" type="ORF">CMC5_082800</name>
</gene>
<evidence type="ECO:0000313" key="9">
    <source>
        <dbReference type="Proteomes" id="UP000067626"/>
    </source>
</evidence>
<dbReference type="GO" id="GO:0004674">
    <property type="term" value="F:protein serine/threonine kinase activity"/>
    <property type="evidence" value="ECO:0007669"/>
    <property type="project" value="UniProtKB-EC"/>
</dbReference>
<dbReference type="AlphaFoldDB" id="A0A0K1ETR5"/>
<sequence>MGAPSEVLQIGRYLVFEHIAAGGMASVHLGRLMGEVGFTRMVAIKRLHPHYARNPEFVAMLTDEARLAARIRHPNVVPTLDVLAEDGELFLVMDYVHGESLSRLWREALRGGALVPPRIAVAIISGALYGLHAAHEARSEAGEPLGLVHRDVSPQNILVDVDGVARVLDFGIAKAAWRMQTTQEGQLKGKLSYMSPEQLGGPRLDRRSDLYSLSVVLWEMLTGVRYVDSHDFGVVMQKVLQEPATPPSATTPWLPTALDEVVLRGLSRDPDERFATGKEMALALEEVMPPATAREVGEWVQAVARESLAARAALIAKIEAQDGGGLVGGRAEDVMLGRGGSTSRPETAALLPTPSSEEPTMLTSPGSPRSPQAPIAPPEPALTGGLREVQTSVLTVPMGPLEQPVAPDPVARGPLVGGIAWQAGAATSTPSVTPARRGAGLLVGAAVVGVLLLVVGALAILREVSSEQETPALRGPDVAGTATNAETSGSVVAPASASGTEAAPGARGGPDADATGSRDASHGHAGASPDIEAMPAISATAAPSRPVVRGAPPATARPRATKVSCDPPFFIAKDGTKQYKLECL</sequence>
<keyword evidence="1 8" id="KW-0808">Transferase</keyword>
<dbReference type="PATRIC" id="fig|52.7.peg.9099"/>
<dbReference type="RefSeq" id="WP_050435436.1">
    <property type="nucleotide sequence ID" value="NZ_CP012159.1"/>
</dbReference>
<dbReference type="Proteomes" id="UP000067626">
    <property type="component" value="Chromosome"/>
</dbReference>
<evidence type="ECO:0000256" key="2">
    <source>
        <dbReference type="ARBA" id="ARBA00022741"/>
    </source>
</evidence>
<accession>A0A0K1ETR5</accession>
<feature type="compositionally biased region" description="Low complexity" evidence="5">
    <location>
        <begin position="488"/>
        <end position="515"/>
    </location>
</feature>
<evidence type="ECO:0000256" key="5">
    <source>
        <dbReference type="SAM" id="MobiDB-lite"/>
    </source>
</evidence>
<dbReference type="InterPro" id="IPR000719">
    <property type="entry name" value="Prot_kinase_dom"/>
</dbReference>
<dbReference type="Pfam" id="PF00069">
    <property type="entry name" value="Pkinase"/>
    <property type="match status" value="1"/>
</dbReference>
<dbReference type="EMBL" id="CP012159">
    <property type="protein sequence ID" value="AKT44042.1"/>
    <property type="molecule type" value="Genomic_DNA"/>
</dbReference>
<feature type="compositionally biased region" description="Polar residues" evidence="5">
    <location>
        <begin position="353"/>
        <end position="370"/>
    </location>
</feature>
<dbReference type="STRING" id="52.CMC5_082800"/>
<dbReference type="InterPro" id="IPR008266">
    <property type="entry name" value="Tyr_kinase_AS"/>
</dbReference>
<organism evidence="8 9">
    <name type="scientific">Chondromyces crocatus</name>
    <dbReference type="NCBI Taxonomy" id="52"/>
    <lineage>
        <taxon>Bacteria</taxon>
        <taxon>Pseudomonadati</taxon>
        <taxon>Myxococcota</taxon>
        <taxon>Polyangia</taxon>
        <taxon>Polyangiales</taxon>
        <taxon>Polyangiaceae</taxon>
        <taxon>Chondromyces</taxon>
    </lineage>
</organism>
<evidence type="ECO:0000256" key="4">
    <source>
        <dbReference type="ARBA" id="ARBA00022840"/>
    </source>
</evidence>
<dbReference type="PROSITE" id="PS50011">
    <property type="entry name" value="PROTEIN_KINASE_DOM"/>
    <property type="match status" value="1"/>
</dbReference>
<evidence type="ECO:0000256" key="6">
    <source>
        <dbReference type="SAM" id="Phobius"/>
    </source>
</evidence>
<feature type="transmembrane region" description="Helical" evidence="6">
    <location>
        <begin position="439"/>
        <end position="461"/>
    </location>
</feature>
<evidence type="ECO:0000313" key="8">
    <source>
        <dbReference type="EMBL" id="AKT44042.1"/>
    </source>
</evidence>
<dbReference type="OrthoDB" id="5513007at2"/>
<dbReference type="Gene3D" id="1.10.510.10">
    <property type="entry name" value="Transferase(Phosphotransferase) domain 1"/>
    <property type="match status" value="1"/>
</dbReference>
<feature type="region of interest" description="Disordered" evidence="5">
    <location>
        <begin position="541"/>
        <end position="561"/>
    </location>
</feature>
<dbReference type="PANTHER" id="PTHR43289">
    <property type="entry name" value="MITOGEN-ACTIVATED PROTEIN KINASE KINASE KINASE 20-RELATED"/>
    <property type="match status" value="1"/>
</dbReference>
<evidence type="ECO:0000256" key="3">
    <source>
        <dbReference type="ARBA" id="ARBA00022777"/>
    </source>
</evidence>
<keyword evidence="9" id="KW-1185">Reference proteome</keyword>
<keyword evidence="6" id="KW-1133">Transmembrane helix</keyword>